<dbReference type="PANTHER" id="PTHR31719">
    <property type="entry name" value="NAC TRANSCRIPTION FACTOR 56"/>
    <property type="match status" value="1"/>
</dbReference>
<keyword evidence="3" id="KW-0804">Transcription</keyword>
<evidence type="ECO:0000256" key="3">
    <source>
        <dbReference type="ARBA" id="ARBA00023163"/>
    </source>
</evidence>
<dbReference type="GO" id="GO:0003677">
    <property type="term" value="F:DNA binding"/>
    <property type="evidence" value="ECO:0007669"/>
    <property type="project" value="UniProtKB-KW"/>
</dbReference>
<feature type="compositionally biased region" description="Polar residues" evidence="5">
    <location>
        <begin position="265"/>
        <end position="274"/>
    </location>
</feature>
<evidence type="ECO:0000259" key="6">
    <source>
        <dbReference type="PROSITE" id="PS51005"/>
    </source>
</evidence>
<evidence type="ECO:0000256" key="1">
    <source>
        <dbReference type="ARBA" id="ARBA00023015"/>
    </source>
</evidence>
<keyword evidence="2" id="KW-0238">DNA-binding</keyword>
<feature type="domain" description="NAC" evidence="6">
    <location>
        <begin position="60"/>
        <end position="219"/>
    </location>
</feature>
<evidence type="ECO:0000313" key="7">
    <source>
        <dbReference type="EMBL" id="KAB2608241.1"/>
    </source>
</evidence>
<dbReference type="InterPro" id="IPR036093">
    <property type="entry name" value="NAC_dom_sf"/>
</dbReference>
<gene>
    <name evidence="7" type="ORF">D8674_011409</name>
</gene>
<evidence type="ECO:0000256" key="5">
    <source>
        <dbReference type="SAM" id="MobiDB-lite"/>
    </source>
</evidence>
<evidence type="ECO:0000256" key="4">
    <source>
        <dbReference type="ARBA" id="ARBA00023242"/>
    </source>
</evidence>
<keyword evidence="8" id="KW-1185">Reference proteome</keyword>
<reference evidence="8" key="2">
    <citation type="submission" date="2019-10" db="EMBL/GenBank/DDBJ databases">
        <title>A de novo genome assembly of a pear dwarfing rootstock.</title>
        <authorList>
            <person name="Wang F."/>
            <person name="Wang J."/>
            <person name="Li S."/>
            <person name="Zhang Y."/>
            <person name="Fang M."/>
            <person name="Ma L."/>
            <person name="Zhao Y."/>
            <person name="Jiang S."/>
        </authorList>
    </citation>
    <scope>NUCLEOTIDE SEQUENCE [LARGE SCALE GENOMIC DNA]</scope>
</reference>
<organism evidence="7 8">
    <name type="scientific">Pyrus ussuriensis x Pyrus communis</name>
    <dbReference type="NCBI Taxonomy" id="2448454"/>
    <lineage>
        <taxon>Eukaryota</taxon>
        <taxon>Viridiplantae</taxon>
        <taxon>Streptophyta</taxon>
        <taxon>Embryophyta</taxon>
        <taxon>Tracheophyta</taxon>
        <taxon>Spermatophyta</taxon>
        <taxon>Magnoliopsida</taxon>
        <taxon>eudicotyledons</taxon>
        <taxon>Gunneridae</taxon>
        <taxon>Pentapetalae</taxon>
        <taxon>rosids</taxon>
        <taxon>fabids</taxon>
        <taxon>Rosales</taxon>
        <taxon>Rosaceae</taxon>
        <taxon>Amygdaloideae</taxon>
        <taxon>Maleae</taxon>
        <taxon>Pyrus</taxon>
    </lineage>
</organism>
<evidence type="ECO:0000313" key="8">
    <source>
        <dbReference type="Proteomes" id="UP000327157"/>
    </source>
</evidence>
<feature type="region of interest" description="Disordered" evidence="5">
    <location>
        <begin position="250"/>
        <end position="274"/>
    </location>
</feature>
<dbReference type="PANTHER" id="PTHR31719:SF43">
    <property type="entry name" value="NAC TRANSCRIPTION FACTOR 56"/>
    <property type="match status" value="1"/>
</dbReference>
<feature type="region of interest" description="Disordered" evidence="5">
    <location>
        <begin position="449"/>
        <end position="468"/>
    </location>
</feature>
<evidence type="ECO:0000256" key="2">
    <source>
        <dbReference type="ARBA" id="ARBA00023125"/>
    </source>
</evidence>
<dbReference type="InterPro" id="IPR003441">
    <property type="entry name" value="NAC-dom"/>
</dbReference>
<feature type="region of interest" description="Disordered" evidence="5">
    <location>
        <begin position="1"/>
        <end position="48"/>
    </location>
</feature>
<dbReference type="Proteomes" id="UP000327157">
    <property type="component" value="Chromosome 14"/>
</dbReference>
<dbReference type="Pfam" id="PF02365">
    <property type="entry name" value="NAM"/>
    <property type="match status" value="1"/>
</dbReference>
<dbReference type="PROSITE" id="PS51005">
    <property type="entry name" value="NAC"/>
    <property type="match status" value="1"/>
</dbReference>
<reference evidence="7 8" key="3">
    <citation type="submission" date="2019-11" db="EMBL/GenBank/DDBJ databases">
        <title>A de novo genome assembly of a pear dwarfing rootstock.</title>
        <authorList>
            <person name="Wang F."/>
            <person name="Wang J."/>
            <person name="Li S."/>
            <person name="Zhang Y."/>
            <person name="Fang M."/>
            <person name="Ma L."/>
            <person name="Zhao Y."/>
            <person name="Jiang S."/>
        </authorList>
    </citation>
    <scope>NUCLEOTIDE SEQUENCE [LARGE SCALE GENOMIC DNA]</scope>
    <source>
        <strain evidence="7">S2</strain>
        <tissue evidence="7">Leaf</tissue>
    </source>
</reference>
<dbReference type="Gene3D" id="2.170.150.80">
    <property type="entry name" value="NAC domain"/>
    <property type="match status" value="1"/>
</dbReference>
<proteinExistence type="predicted"/>
<comment type="caution">
    <text evidence="7">The sequence shown here is derived from an EMBL/GenBank/DDBJ whole genome shotgun (WGS) entry which is preliminary data.</text>
</comment>
<dbReference type="SUPFAM" id="SSF101941">
    <property type="entry name" value="NAC domain"/>
    <property type="match status" value="1"/>
</dbReference>
<keyword evidence="1" id="KW-0805">Transcription regulation</keyword>
<name>A0A5N5G386_9ROSA</name>
<protein>
    <submittedName>
        <fullName evidence="7">NAC domain-containing protein 43-like</fullName>
    </submittedName>
</protein>
<feature type="compositionally biased region" description="Basic residues" evidence="5">
    <location>
        <begin position="32"/>
        <end position="41"/>
    </location>
</feature>
<dbReference type="OrthoDB" id="1153960at2759"/>
<dbReference type="GO" id="GO:0006355">
    <property type="term" value="P:regulation of DNA-templated transcription"/>
    <property type="evidence" value="ECO:0007669"/>
    <property type="project" value="InterPro"/>
</dbReference>
<sequence length="468" mass="52945">MASTSTNPTYSHSAPPAAAALDGQEGGQQYHGHQHEHHHGRHDKEDPKQMMRNERLVLGIPPGWRFCPTDQELISFYLTRKLMNNIYHPQPVNCRITDLHIYDFNPKKLAEKYQLPEDPEMYFFTPRDRKYPNGCRPSRTAADGFWKATGGNKNIRERGKTIGYKNTLVFFLGTQKKGTKTDWIMQEYTIRKYQPSDSPAPGDRDTKLDKWVLCKIYEHKKSKKNRKNGRVSDDDEDEINSSAALVLQGQESQDHPLLHKPLSPPRNNMNHDGPSTSYQAGQYNMINNNHSAYALNNGLMSPLGSIYGYGAHQDQVRHLAPMLHLPGQQVMQPIPLVHSTNVNNQDGHAFNGIATYYNQSTQYGFGDQSVPMYNNASQLNNNGYPSSIISVDTMDQCWLNEPLTDFDFSFDAINEPLTDFDFSFDAIGEGVPFGMPDVLPLSWMPHINPVSQSTKADEKSSTTPTDNH</sequence>
<reference evidence="7 8" key="1">
    <citation type="submission" date="2019-09" db="EMBL/GenBank/DDBJ databases">
        <authorList>
            <person name="Ou C."/>
        </authorList>
    </citation>
    <scope>NUCLEOTIDE SEQUENCE [LARGE SCALE GENOMIC DNA]</scope>
    <source>
        <strain evidence="7">S2</strain>
        <tissue evidence="7">Leaf</tissue>
    </source>
</reference>
<feature type="compositionally biased region" description="Polar residues" evidence="5">
    <location>
        <begin position="1"/>
        <end position="12"/>
    </location>
</feature>
<dbReference type="AlphaFoldDB" id="A0A5N5G386"/>
<accession>A0A5N5G386</accession>
<dbReference type="EMBL" id="SMOL01000553">
    <property type="protein sequence ID" value="KAB2608241.1"/>
    <property type="molecule type" value="Genomic_DNA"/>
</dbReference>
<keyword evidence="4" id="KW-0539">Nucleus</keyword>